<evidence type="ECO:0000256" key="3">
    <source>
        <dbReference type="ARBA" id="ARBA00023163"/>
    </source>
</evidence>
<reference evidence="6 7" key="1">
    <citation type="submission" date="2018-08" db="EMBL/GenBank/DDBJ databases">
        <title>Sequencing the genomes of 1000 actinobacteria strains.</title>
        <authorList>
            <person name="Klenk H.-P."/>
        </authorList>
    </citation>
    <scope>NUCLEOTIDE SEQUENCE [LARGE SCALE GENOMIC DNA]</scope>
    <source>
        <strain evidence="6 7">DSM 44099</strain>
    </source>
</reference>
<dbReference type="Proteomes" id="UP000256913">
    <property type="component" value="Unassembled WGS sequence"/>
</dbReference>
<evidence type="ECO:0000256" key="2">
    <source>
        <dbReference type="ARBA" id="ARBA00023125"/>
    </source>
</evidence>
<accession>A0A3E0A708</accession>
<evidence type="ECO:0000256" key="4">
    <source>
        <dbReference type="PROSITE-ProRule" id="PRU00335"/>
    </source>
</evidence>
<dbReference type="PROSITE" id="PS50977">
    <property type="entry name" value="HTH_TETR_2"/>
    <property type="match status" value="1"/>
</dbReference>
<dbReference type="PANTHER" id="PTHR30055">
    <property type="entry name" value="HTH-TYPE TRANSCRIPTIONAL REGULATOR RUTR"/>
    <property type="match status" value="1"/>
</dbReference>
<keyword evidence="7" id="KW-1185">Reference proteome</keyword>
<keyword evidence="3" id="KW-0804">Transcription</keyword>
<keyword evidence="1" id="KW-0805">Transcription regulation</keyword>
<evidence type="ECO:0000259" key="5">
    <source>
        <dbReference type="PROSITE" id="PS50977"/>
    </source>
</evidence>
<evidence type="ECO:0000256" key="1">
    <source>
        <dbReference type="ARBA" id="ARBA00023015"/>
    </source>
</evidence>
<dbReference type="EMBL" id="QUMQ01000001">
    <property type="protein sequence ID" value="REG02351.1"/>
    <property type="molecule type" value="Genomic_DNA"/>
</dbReference>
<feature type="DNA-binding region" description="H-T-H motif" evidence="4">
    <location>
        <begin position="27"/>
        <end position="46"/>
    </location>
</feature>
<protein>
    <submittedName>
        <fullName evidence="6">TetR family transcriptional regulator</fullName>
    </submittedName>
</protein>
<gene>
    <name evidence="6" type="ORF">DFJ67_8445</name>
</gene>
<dbReference type="InterPro" id="IPR050109">
    <property type="entry name" value="HTH-type_TetR-like_transc_reg"/>
</dbReference>
<comment type="caution">
    <text evidence="6">The sequence shown here is derived from an EMBL/GenBank/DDBJ whole genome shotgun (WGS) entry which is preliminary data.</text>
</comment>
<dbReference type="InterPro" id="IPR009057">
    <property type="entry name" value="Homeodomain-like_sf"/>
</dbReference>
<name>A0A3E0A708_9ACTN</name>
<dbReference type="PANTHER" id="PTHR30055:SF234">
    <property type="entry name" value="HTH-TYPE TRANSCRIPTIONAL REGULATOR BETI"/>
    <property type="match status" value="1"/>
</dbReference>
<dbReference type="PRINTS" id="PR00455">
    <property type="entry name" value="HTHTETR"/>
</dbReference>
<dbReference type="InterPro" id="IPR001647">
    <property type="entry name" value="HTH_TetR"/>
</dbReference>
<proteinExistence type="predicted"/>
<evidence type="ECO:0000313" key="6">
    <source>
        <dbReference type="EMBL" id="REG02351.1"/>
    </source>
</evidence>
<dbReference type="SUPFAM" id="SSF46689">
    <property type="entry name" value="Homeodomain-like"/>
    <property type="match status" value="1"/>
</dbReference>
<sequence length="179" mass="19699">MVRIRTRDEILRVAAELFTRYGFKGTSLHDIAAEVGCSKATLLYHFAHKDAILLALVEPARQSLIDLVARLAGVDDKGIRVAAIEGFIDLVLRYRREVTLIYDVTPQFMQEPRFAAMRELTDALRAGFAGRSSDPADQIAADVLLGGIASVAIDDKRDEVELRPALIAVARRALIPGKD</sequence>
<dbReference type="Pfam" id="PF00440">
    <property type="entry name" value="TetR_N"/>
    <property type="match status" value="1"/>
</dbReference>
<organism evidence="6 7">
    <name type="scientific">Asanoa ferruginea</name>
    <dbReference type="NCBI Taxonomy" id="53367"/>
    <lineage>
        <taxon>Bacteria</taxon>
        <taxon>Bacillati</taxon>
        <taxon>Actinomycetota</taxon>
        <taxon>Actinomycetes</taxon>
        <taxon>Micromonosporales</taxon>
        <taxon>Micromonosporaceae</taxon>
        <taxon>Asanoa</taxon>
    </lineage>
</organism>
<feature type="domain" description="HTH tetR-type" evidence="5">
    <location>
        <begin position="4"/>
        <end position="64"/>
    </location>
</feature>
<dbReference type="AlphaFoldDB" id="A0A3E0A708"/>
<dbReference type="OrthoDB" id="3186364at2"/>
<evidence type="ECO:0000313" key="7">
    <source>
        <dbReference type="Proteomes" id="UP000256913"/>
    </source>
</evidence>
<dbReference type="Gene3D" id="1.10.357.10">
    <property type="entry name" value="Tetracycline Repressor, domain 2"/>
    <property type="match status" value="1"/>
</dbReference>
<dbReference type="GO" id="GO:0003700">
    <property type="term" value="F:DNA-binding transcription factor activity"/>
    <property type="evidence" value="ECO:0007669"/>
    <property type="project" value="TreeGrafter"/>
</dbReference>
<keyword evidence="2 4" id="KW-0238">DNA-binding</keyword>
<dbReference type="GO" id="GO:0000976">
    <property type="term" value="F:transcription cis-regulatory region binding"/>
    <property type="evidence" value="ECO:0007669"/>
    <property type="project" value="TreeGrafter"/>
</dbReference>
<dbReference type="RefSeq" id="WP_116075262.1">
    <property type="nucleotide sequence ID" value="NZ_BONB01000005.1"/>
</dbReference>